<sequence>MGSDGLQVVPGQLAAMADRWQRLGAELTTTTPPSPGQPFQATTAAVSSINAMVSADGAAFASRSQDTAGGVTNAAAGYDSQEAISAHEMAGVTKVTMV</sequence>
<gene>
    <name evidence="1" type="ORF">CKJ66_06625</name>
</gene>
<accession>A0A2A2ZM70</accession>
<evidence type="ECO:0000313" key="2">
    <source>
        <dbReference type="Proteomes" id="UP000217768"/>
    </source>
</evidence>
<dbReference type="RefSeq" id="WP_023861831.1">
    <property type="nucleotide sequence ID" value="NZ_JAAILH010000001.1"/>
</dbReference>
<evidence type="ECO:0008006" key="3">
    <source>
        <dbReference type="Google" id="ProtNLM"/>
    </source>
</evidence>
<name>A0A2A2ZM70_MYCAV</name>
<organism evidence="1 2">
    <name type="scientific">Mycobacterium avium</name>
    <dbReference type="NCBI Taxonomy" id="1764"/>
    <lineage>
        <taxon>Bacteria</taxon>
        <taxon>Bacillati</taxon>
        <taxon>Actinomycetota</taxon>
        <taxon>Actinomycetes</taxon>
        <taxon>Mycobacteriales</taxon>
        <taxon>Mycobacteriaceae</taxon>
        <taxon>Mycobacterium</taxon>
        <taxon>Mycobacterium avium complex (MAC)</taxon>
    </lineage>
</organism>
<reference evidence="1 2" key="1">
    <citation type="submission" date="2017-08" db="EMBL/GenBank/DDBJ databases">
        <title>Phylogenetic analysis of Mycobacterium avium complex whole genomes.</title>
        <authorList>
            <person name="Caverly L.J."/>
            <person name="Spilker T."/>
            <person name="Lipuma J."/>
        </authorList>
    </citation>
    <scope>NUCLEOTIDE SEQUENCE [LARGE SCALE GENOMIC DNA]</scope>
    <source>
        <strain evidence="1 2">FLAC0165</strain>
    </source>
</reference>
<comment type="caution">
    <text evidence="1">The sequence shown here is derived from an EMBL/GenBank/DDBJ whole genome shotgun (WGS) entry which is preliminary data.</text>
</comment>
<proteinExistence type="predicted"/>
<evidence type="ECO:0000313" key="1">
    <source>
        <dbReference type="EMBL" id="PBA27574.1"/>
    </source>
</evidence>
<protein>
    <recommendedName>
        <fullName evidence="3">PE family protein</fullName>
    </recommendedName>
</protein>
<dbReference type="AlphaFoldDB" id="A0A2A2ZM70"/>
<dbReference type="EMBL" id="NSFD01000008">
    <property type="protein sequence ID" value="PBA27574.1"/>
    <property type="molecule type" value="Genomic_DNA"/>
</dbReference>
<dbReference type="Proteomes" id="UP000217768">
    <property type="component" value="Unassembled WGS sequence"/>
</dbReference>